<dbReference type="EMBL" id="JBHLXG010000013">
    <property type="protein sequence ID" value="MFC0227641.1"/>
    <property type="molecule type" value="Genomic_DNA"/>
</dbReference>
<evidence type="ECO:0000256" key="1">
    <source>
        <dbReference type="SAM" id="Phobius"/>
    </source>
</evidence>
<dbReference type="Proteomes" id="UP001589792">
    <property type="component" value="Unassembled WGS sequence"/>
</dbReference>
<sequence length="122" mass="13753">MATARVLKGQGQPEKRGPRRWRRAAGFIAGMVGVLLLAGCATALGVYLAGNESALTDWLQQARVPLLFWRLTLYVTVVAMWFHRVRATLLRQAPSRGVVYRIEVMMVCLALLIEFTSYRWGM</sequence>
<gene>
    <name evidence="2" type="ORF">ACFFJ3_14205</name>
</gene>
<keyword evidence="3" id="KW-1185">Reference proteome</keyword>
<feature type="transmembrane region" description="Helical" evidence="1">
    <location>
        <begin position="24"/>
        <end position="47"/>
    </location>
</feature>
<feature type="transmembrane region" description="Helical" evidence="1">
    <location>
        <begin position="67"/>
        <end position="86"/>
    </location>
</feature>
<keyword evidence="1" id="KW-0472">Membrane</keyword>
<comment type="caution">
    <text evidence="2">The sequence shown here is derived from an EMBL/GenBank/DDBJ whole genome shotgun (WGS) entry which is preliminary data.</text>
</comment>
<feature type="transmembrane region" description="Helical" evidence="1">
    <location>
        <begin position="98"/>
        <end position="118"/>
    </location>
</feature>
<evidence type="ECO:0000313" key="2">
    <source>
        <dbReference type="EMBL" id="MFC0227641.1"/>
    </source>
</evidence>
<accession>A0ABV6EF73</accession>
<evidence type="ECO:0000313" key="3">
    <source>
        <dbReference type="Proteomes" id="UP001589792"/>
    </source>
</evidence>
<keyword evidence="1" id="KW-0812">Transmembrane</keyword>
<name>A0ABV6EF73_9GAMM</name>
<proteinExistence type="predicted"/>
<dbReference type="RefSeq" id="WP_380676449.1">
    <property type="nucleotide sequence ID" value="NZ_CP173186.1"/>
</dbReference>
<organism evidence="2 3">
    <name type="scientific">Serratia aquatilis</name>
    <dbReference type="NCBI Taxonomy" id="1737515"/>
    <lineage>
        <taxon>Bacteria</taxon>
        <taxon>Pseudomonadati</taxon>
        <taxon>Pseudomonadota</taxon>
        <taxon>Gammaproteobacteria</taxon>
        <taxon>Enterobacterales</taxon>
        <taxon>Yersiniaceae</taxon>
        <taxon>Serratia</taxon>
    </lineage>
</organism>
<reference evidence="2 3" key="1">
    <citation type="submission" date="2024-09" db="EMBL/GenBank/DDBJ databases">
        <authorList>
            <person name="Sun Q."/>
            <person name="Mori K."/>
        </authorList>
    </citation>
    <scope>NUCLEOTIDE SEQUENCE [LARGE SCALE GENOMIC DNA]</scope>
    <source>
        <strain evidence="2 3">CCM 8626</strain>
    </source>
</reference>
<protein>
    <submittedName>
        <fullName evidence="2">Uncharacterized protein</fullName>
    </submittedName>
</protein>
<keyword evidence="1" id="KW-1133">Transmembrane helix</keyword>